<keyword evidence="1" id="KW-1133">Transmembrane helix</keyword>
<keyword evidence="3" id="KW-1185">Reference proteome</keyword>
<feature type="transmembrane region" description="Helical" evidence="1">
    <location>
        <begin position="35"/>
        <end position="54"/>
    </location>
</feature>
<evidence type="ECO:0000313" key="3">
    <source>
        <dbReference type="Proteomes" id="UP000326532"/>
    </source>
</evidence>
<name>A0A5N6DXA6_ASPPA</name>
<protein>
    <submittedName>
        <fullName evidence="2">Uncharacterized protein</fullName>
    </submittedName>
</protein>
<organism evidence="2 3">
    <name type="scientific">Aspergillus parasiticus</name>
    <dbReference type="NCBI Taxonomy" id="5067"/>
    <lineage>
        <taxon>Eukaryota</taxon>
        <taxon>Fungi</taxon>
        <taxon>Dikarya</taxon>
        <taxon>Ascomycota</taxon>
        <taxon>Pezizomycotina</taxon>
        <taxon>Eurotiomycetes</taxon>
        <taxon>Eurotiomycetidae</taxon>
        <taxon>Eurotiales</taxon>
        <taxon>Aspergillaceae</taxon>
        <taxon>Aspergillus</taxon>
        <taxon>Aspergillus subgen. Circumdati</taxon>
    </lineage>
</organism>
<evidence type="ECO:0000313" key="2">
    <source>
        <dbReference type="EMBL" id="KAB8209527.1"/>
    </source>
</evidence>
<proteinExistence type="predicted"/>
<dbReference type="AlphaFoldDB" id="A0A5N6DXA6"/>
<dbReference type="VEuPathDB" id="FungiDB:BDV34DRAFT_188528"/>
<dbReference type="Proteomes" id="UP000326532">
    <property type="component" value="Unassembled WGS sequence"/>
</dbReference>
<keyword evidence="1" id="KW-0812">Transmembrane</keyword>
<evidence type="ECO:0000256" key="1">
    <source>
        <dbReference type="SAM" id="Phobius"/>
    </source>
</evidence>
<reference evidence="2 3" key="1">
    <citation type="submission" date="2019-04" db="EMBL/GenBank/DDBJ databases">
        <title>Fungal friends and foes A comparative genomics study of 23 Aspergillus species from section Flavi.</title>
        <authorList>
            <consortium name="DOE Joint Genome Institute"/>
            <person name="Kjaerbolling I."/>
            <person name="Vesth T.C."/>
            <person name="Frisvad J.C."/>
            <person name="Nybo J.L."/>
            <person name="Theobald S."/>
            <person name="Kildgaard S."/>
            <person name="Petersen T.I."/>
            <person name="Kuo A."/>
            <person name="Sato A."/>
            <person name="Lyhne E.K."/>
            <person name="Kogle M.E."/>
            <person name="Wiebenga A."/>
            <person name="Kun R.S."/>
            <person name="Lubbers R.J."/>
            <person name="Makela M.R."/>
            <person name="Barry K."/>
            <person name="Chovatia M."/>
            <person name="Clum A."/>
            <person name="Daum C."/>
            <person name="Haridas S."/>
            <person name="He G."/>
            <person name="LaButti K."/>
            <person name="Lipzen A."/>
            <person name="Mondo S."/>
            <person name="Pangilinan J."/>
            <person name="Riley R."/>
            <person name="Salamov A."/>
            <person name="Simmons B.A."/>
            <person name="Magnuson J.K."/>
            <person name="Henrissat B."/>
            <person name="Mortensen U.H."/>
            <person name="Larsen T.O."/>
            <person name="De vries R.P."/>
            <person name="Grigoriev I.V."/>
            <person name="Machida M."/>
            <person name="Baker S.E."/>
            <person name="Andersen M.R."/>
        </authorList>
    </citation>
    <scope>NUCLEOTIDE SEQUENCE [LARGE SCALE GENOMIC DNA]</scope>
    <source>
        <strain evidence="2 3">CBS 117618</strain>
    </source>
</reference>
<sequence length="65" mass="7739">MLSHCHNFRIFIVAGSYICTTQGNLNLYSGLCDLLVLWSIWSWIYLLHTCWLFFMNQVYSYIVLL</sequence>
<gene>
    <name evidence="2" type="ORF">BDV34DRAFT_188528</name>
</gene>
<dbReference type="EMBL" id="ML734946">
    <property type="protein sequence ID" value="KAB8209527.1"/>
    <property type="molecule type" value="Genomic_DNA"/>
</dbReference>
<accession>A0A5N6DXA6</accession>
<keyword evidence="1" id="KW-0472">Membrane</keyword>